<dbReference type="EMBL" id="KQ085977">
    <property type="protein sequence ID" value="KLO12440.1"/>
    <property type="molecule type" value="Genomic_DNA"/>
</dbReference>
<dbReference type="InterPro" id="IPR001650">
    <property type="entry name" value="Helicase_C-like"/>
</dbReference>
<dbReference type="OrthoDB" id="5409596at2759"/>
<keyword evidence="4" id="KW-0238">DNA-binding</keyword>
<dbReference type="GO" id="GO:0003677">
    <property type="term" value="F:DNA binding"/>
    <property type="evidence" value="ECO:0007669"/>
    <property type="project" value="UniProtKB-KW"/>
</dbReference>
<evidence type="ECO:0000256" key="2">
    <source>
        <dbReference type="ARBA" id="ARBA00022741"/>
    </source>
</evidence>
<dbReference type="InterPro" id="IPR014001">
    <property type="entry name" value="Helicase_ATP-bd"/>
</dbReference>
<dbReference type="Pfam" id="PF00271">
    <property type="entry name" value="Helicase_C"/>
    <property type="match status" value="1"/>
</dbReference>
<accession>A0A0H2RKE2</accession>
<evidence type="ECO:0000256" key="7">
    <source>
        <dbReference type="ARBA" id="ARBA00034808"/>
    </source>
</evidence>
<evidence type="ECO:0000256" key="8">
    <source>
        <dbReference type="SAM" id="MobiDB-lite"/>
    </source>
</evidence>
<name>A0A0H2RKE2_9AGAM</name>
<organism evidence="11 12">
    <name type="scientific">Schizopora paradoxa</name>
    <dbReference type="NCBI Taxonomy" id="27342"/>
    <lineage>
        <taxon>Eukaryota</taxon>
        <taxon>Fungi</taxon>
        <taxon>Dikarya</taxon>
        <taxon>Basidiomycota</taxon>
        <taxon>Agaricomycotina</taxon>
        <taxon>Agaricomycetes</taxon>
        <taxon>Hymenochaetales</taxon>
        <taxon>Schizoporaceae</taxon>
        <taxon>Schizopora</taxon>
    </lineage>
</organism>
<evidence type="ECO:0000256" key="1">
    <source>
        <dbReference type="ARBA" id="ARBA00005446"/>
    </source>
</evidence>
<protein>
    <recommendedName>
        <fullName evidence="7">DNA 3'-5' helicase</fullName>
        <ecNumber evidence="7">5.6.2.4</ecNumber>
    </recommendedName>
</protein>
<dbReference type="EC" id="5.6.2.4" evidence="7"/>
<dbReference type="GO" id="GO:0000724">
    <property type="term" value="P:double-strand break repair via homologous recombination"/>
    <property type="evidence" value="ECO:0007669"/>
    <property type="project" value="TreeGrafter"/>
</dbReference>
<proteinExistence type="inferred from homology"/>
<keyword evidence="12" id="KW-1185">Reference proteome</keyword>
<dbReference type="SMART" id="SM00487">
    <property type="entry name" value="DEXDc"/>
    <property type="match status" value="1"/>
</dbReference>
<dbReference type="SMART" id="SM00490">
    <property type="entry name" value="HELICc"/>
    <property type="match status" value="1"/>
</dbReference>
<evidence type="ECO:0000259" key="10">
    <source>
        <dbReference type="PROSITE" id="PS51194"/>
    </source>
</evidence>
<evidence type="ECO:0000256" key="4">
    <source>
        <dbReference type="ARBA" id="ARBA00023125"/>
    </source>
</evidence>
<reference evidence="11 12" key="1">
    <citation type="submission" date="2015-04" db="EMBL/GenBank/DDBJ databases">
        <title>Complete genome sequence of Schizopora paradoxa KUC8140, a cosmopolitan wood degrader in East Asia.</title>
        <authorList>
            <consortium name="DOE Joint Genome Institute"/>
            <person name="Min B."/>
            <person name="Park H."/>
            <person name="Jang Y."/>
            <person name="Kim J.-J."/>
            <person name="Kim K.H."/>
            <person name="Pangilinan J."/>
            <person name="Lipzen A."/>
            <person name="Riley R."/>
            <person name="Grigoriev I.V."/>
            <person name="Spatafora J.W."/>
            <person name="Choi I.-G."/>
        </authorList>
    </citation>
    <scope>NUCLEOTIDE SEQUENCE [LARGE SCALE GENOMIC DNA]</scope>
    <source>
        <strain evidence="11 12">KUC8140</strain>
    </source>
</reference>
<dbReference type="GO" id="GO:0009378">
    <property type="term" value="F:four-way junction helicase activity"/>
    <property type="evidence" value="ECO:0007669"/>
    <property type="project" value="TreeGrafter"/>
</dbReference>
<dbReference type="PROSITE" id="PS51192">
    <property type="entry name" value="HELICASE_ATP_BIND_1"/>
    <property type="match status" value="1"/>
</dbReference>
<dbReference type="PANTHER" id="PTHR13710">
    <property type="entry name" value="DNA HELICASE RECQ FAMILY MEMBER"/>
    <property type="match status" value="1"/>
</dbReference>
<dbReference type="Gene3D" id="3.40.50.300">
    <property type="entry name" value="P-loop containing nucleotide triphosphate hydrolases"/>
    <property type="match status" value="2"/>
</dbReference>
<evidence type="ECO:0000259" key="9">
    <source>
        <dbReference type="PROSITE" id="PS51192"/>
    </source>
</evidence>
<dbReference type="GO" id="GO:0016787">
    <property type="term" value="F:hydrolase activity"/>
    <property type="evidence" value="ECO:0007669"/>
    <property type="project" value="UniProtKB-KW"/>
</dbReference>
<feature type="compositionally biased region" description="Low complexity" evidence="8">
    <location>
        <begin position="48"/>
        <end position="61"/>
    </location>
</feature>
<dbReference type="GO" id="GO:0005737">
    <property type="term" value="C:cytoplasm"/>
    <property type="evidence" value="ECO:0007669"/>
    <property type="project" value="TreeGrafter"/>
</dbReference>
<sequence length="772" mass="86489">MNVGRSSACRSELSFDDAIDDATQPSNSARSNKENRCPVRQPLPSSSRPTRIPQPITPTTPRTHKQAGSGRKRTDGVIELSYGVDRVKSTVKRKLKLDFDIDDWQAHLIQKILERYDSICIAGTGYGKSILFEGVAAMSKRKIVIVVCPLKVLEKDQVKQAEEKGIRAIYVNSDNCKAPGLWANLARGAFQMIYMSPEMLRHPQFLNLMLDPHFREMLAMIAIDESHLIQDWGEDFRIEYKKIHLLRAHTGRDIPFLAVTATATTETFEVIWDSLSYGCRPFWGIDVGCERPNLQYMSRPLTDPSSPLLDILNLLPATMDDETRIDDLSKILFFRNTREECSELVRDLRRVLPPHLRAVTHAFYSSLSEEAKDIRWNQYCNGELKLMVSTVASAVGCNVRDIEWVVNLGITESLSGLSQRFGRAGRDPSINAKCAALIPSWAVRPPPETVNPAIARIQGTGAKVKKESKRDAARREKLEPGLEQFINVATPGYEHADSCAHAFMRDIFRPVTNLDVYNSLEATLPSKRGSRSTDMPFVSKWTVLTLKEGPEQHECCHGPNCNPTVLDAIAPADKDDPRLLKYASDFLSLKIDRKHAASDSFRPSSVMSDASTSSVTLKKGRGATKEEKTRLAEMLLEFREGLCDNTYGRHVVPEMLLPDSVIKKMMEKAFVFLCEENRNREALCRVVEWNLASDEQLDGLIRVLDSWSQEVQPPPSTPTKPPRDPKRAKVTGSVETPVPSFALGTTFVTVTSSDRFSKCTLHAILEAVFRSG</sequence>
<dbReference type="PROSITE" id="PS51194">
    <property type="entry name" value="HELICASE_CTER"/>
    <property type="match status" value="1"/>
</dbReference>
<evidence type="ECO:0000256" key="3">
    <source>
        <dbReference type="ARBA" id="ARBA00022840"/>
    </source>
</evidence>
<feature type="domain" description="Helicase ATP-binding" evidence="9">
    <location>
        <begin position="109"/>
        <end position="281"/>
    </location>
</feature>
<dbReference type="Proteomes" id="UP000053477">
    <property type="component" value="Unassembled WGS sequence"/>
</dbReference>
<keyword evidence="3" id="KW-0067">ATP-binding</keyword>
<comment type="catalytic activity">
    <reaction evidence="6">
        <text>Couples ATP hydrolysis with the unwinding of duplex DNA by translocating in the 3'-5' direction.</text>
        <dbReference type="EC" id="5.6.2.4"/>
    </reaction>
</comment>
<feature type="region of interest" description="Disordered" evidence="8">
    <location>
        <begin position="1"/>
        <end position="73"/>
    </location>
</feature>
<keyword evidence="11" id="KW-0378">Hydrolase</keyword>
<dbReference type="GO" id="GO:0043138">
    <property type="term" value="F:3'-5' DNA helicase activity"/>
    <property type="evidence" value="ECO:0007669"/>
    <property type="project" value="UniProtKB-EC"/>
</dbReference>
<dbReference type="STRING" id="27342.A0A0H2RKE2"/>
<evidence type="ECO:0000313" key="12">
    <source>
        <dbReference type="Proteomes" id="UP000053477"/>
    </source>
</evidence>
<feature type="region of interest" description="Disordered" evidence="8">
    <location>
        <begin position="708"/>
        <end position="732"/>
    </location>
</feature>
<evidence type="ECO:0000313" key="11">
    <source>
        <dbReference type="EMBL" id="KLO12440.1"/>
    </source>
</evidence>
<dbReference type="InterPro" id="IPR027417">
    <property type="entry name" value="P-loop_NTPase"/>
</dbReference>
<dbReference type="GO" id="GO:0005524">
    <property type="term" value="F:ATP binding"/>
    <property type="evidence" value="ECO:0007669"/>
    <property type="project" value="UniProtKB-KW"/>
</dbReference>
<dbReference type="SUPFAM" id="SSF52540">
    <property type="entry name" value="P-loop containing nucleoside triphosphate hydrolases"/>
    <property type="match status" value="1"/>
</dbReference>
<comment type="similarity">
    <text evidence="1">Belongs to the helicase family. RecQ subfamily.</text>
</comment>
<dbReference type="InParanoid" id="A0A0H2RKE2"/>
<keyword evidence="5" id="KW-0413">Isomerase</keyword>
<keyword evidence="2" id="KW-0547">Nucleotide-binding</keyword>
<dbReference type="Pfam" id="PF00270">
    <property type="entry name" value="DEAD"/>
    <property type="match status" value="1"/>
</dbReference>
<evidence type="ECO:0000256" key="6">
    <source>
        <dbReference type="ARBA" id="ARBA00034617"/>
    </source>
</evidence>
<evidence type="ECO:0000256" key="5">
    <source>
        <dbReference type="ARBA" id="ARBA00023235"/>
    </source>
</evidence>
<dbReference type="PANTHER" id="PTHR13710:SF105">
    <property type="entry name" value="ATP-DEPENDENT DNA HELICASE Q1"/>
    <property type="match status" value="1"/>
</dbReference>
<dbReference type="GO" id="GO:0005694">
    <property type="term" value="C:chromosome"/>
    <property type="evidence" value="ECO:0007669"/>
    <property type="project" value="TreeGrafter"/>
</dbReference>
<feature type="domain" description="Helicase C-terminal" evidence="10">
    <location>
        <begin position="320"/>
        <end position="486"/>
    </location>
</feature>
<gene>
    <name evidence="11" type="ORF">SCHPADRAFT_890761</name>
</gene>
<dbReference type="AlphaFoldDB" id="A0A0H2RKE2"/>
<dbReference type="InterPro" id="IPR011545">
    <property type="entry name" value="DEAD/DEAH_box_helicase_dom"/>
</dbReference>